<dbReference type="Pfam" id="PF08546">
    <property type="entry name" value="ApbA_C"/>
    <property type="match status" value="1"/>
</dbReference>
<evidence type="ECO:0000313" key="7">
    <source>
        <dbReference type="EMBL" id="MST69280.1"/>
    </source>
</evidence>
<dbReference type="AlphaFoldDB" id="A0A6A8M973"/>
<dbReference type="EMBL" id="VUNB01000005">
    <property type="protein sequence ID" value="MST69280.1"/>
    <property type="molecule type" value="Genomic_DNA"/>
</dbReference>
<comment type="similarity">
    <text evidence="1 4">Belongs to the ketopantoate reductase family.</text>
</comment>
<dbReference type="UniPathway" id="UPA00028">
    <property type="reaction ID" value="UER00004"/>
</dbReference>
<dbReference type="NCBIfam" id="TIGR00745">
    <property type="entry name" value="apbA_panE"/>
    <property type="match status" value="1"/>
</dbReference>
<comment type="catalytic activity">
    <reaction evidence="4">
        <text>(R)-pantoate + NADP(+) = 2-dehydropantoate + NADPH + H(+)</text>
        <dbReference type="Rhea" id="RHEA:16233"/>
        <dbReference type="ChEBI" id="CHEBI:11561"/>
        <dbReference type="ChEBI" id="CHEBI:15378"/>
        <dbReference type="ChEBI" id="CHEBI:15980"/>
        <dbReference type="ChEBI" id="CHEBI:57783"/>
        <dbReference type="ChEBI" id="CHEBI:58349"/>
        <dbReference type="EC" id="1.1.1.169"/>
    </reaction>
</comment>
<dbReference type="InterPro" id="IPR036291">
    <property type="entry name" value="NAD(P)-bd_dom_sf"/>
</dbReference>
<dbReference type="SUPFAM" id="SSF51735">
    <property type="entry name" value="NAD(P)-binding Rossmann-fold domains"/>
    <property type="match status" value="1"/>
</dbReference>
<name>A0A6A8M973_9FIRM</name>
<dbReference type="GO" id="GO:0015940">
    <property type="term" value="P:pantothenate biosynthetic process"/>
    <property type="evidence" value="ECO:0007669"/>
    <property type="project" value="UniProtKB-UniPathway"/>
</dbReference>
<keyword evidence="4" id="KW-0566">Pantothenate biosynthesis</keyword>
<comment type="caution">
    <text evidence="7">The sequence shown here is derived from an EMBL/GenBank/DDBJ whole genome shotgun (WGS) entry which is preliminary data.</text>
</comment>
<dbReference type="RefSeq" id="WP_154572752.1">
    <property type="nucleotide sequence ID" value="NZ_VUNB01000005.1"/>
</dbReference>
<comment type="pathway">
    <text evidence="4">Cofactor biosynthesis; (R)-pantothenate biosynthesis; (R)-pantoate from 3-methyl-2-oxobutanoate: step 2/2.</text>
</comment>
<gene>
    <name evidence="7" type="ORF">FYJ66_06720</name>
</gene>
<dbReference type="Pfam" id="PF02558">
    <property type="entry name" value="ApbA"/>
    <property type="match status" value="1"/>
</dbReference>
<dbReference type="InterPro" id="IPR008927">
    <property type="entry name" value="6-PGluconate_DH-like_C_sf"/>
</dbReference>
<dbReference type="GO" id="GO:0005737">
    <property type="term" value="C:cytoplasm"/>
    <property type="evidence" value="ECO:0007669"/>
    <property type="project" value="TreeGrafter"/>
</dbReference>
<dbReference type="PANTHER" id="PTHR21708:SF26">
    <property type="entry name" value="2-DEHYDROPANTOATE 2-REDUCTASE"/>
    <property type="match status" value="1"/>
</dbReference>
<feature type="domain" description="Ketopantoate reductase N-terminal" evidence="5">
    <location>
        <begin position="4"/>
        <end position="163"/>
    </location>
</feature>
<evidence type="ECO:0000256" key="3">
    <source>
        <dbReference type="ARBA" id="ARBA00023002"/>
    </source>
</evidence>
<dbReference type="InterPro" id="IPR013332">
    <property type="entry name" value="KPR_N"/>
</dbReference>
<reference evidence="7" key="1">
    <citation type="submission" date="2019-09" db="EMBL/GenBank/DDBJ databases">
        <title>In-depth cultivation of the pig gut microbiome towards novel bacterial diversity and tailored functional studies.</title>
        <authorList>
            <person name="Wylensek D."/>
            <person name="Hitch T.C.A."/>
            <person name="Clavel T."/>
        </authorList>
    </citation>
    <scope>NUCLEOTIDE SEQUENCE</scope>
    <source>
        <strain evidence="7">RF-744-FAT-WT-3</strain>
    </source>
</reference>
<evidence type="ECO:0000256" key="4">
    <source>
        <dbReference type="RuleBase" id="RU362068"/>
    </source>
</evidence>
<comment type="function">
    <text evidence="4">Catalyzes the NADPH-dependent reduction of ketopantoate into pantoic acid.</text>
</comment>
<feature type="domain" description="Ketopantoate reductase C-terminal" evidence="6">
    <location>
        <begin position="191"/>
        <end position="309"/>
    </location>
</feature>
<evidence type="ECO:0000256" key="1">
    <source>
        <dbReference type="ARBA" id="ARBA00007870"/>
    </source>
</evidence>
<dbReference type="PANTHER" id="PTHR21708">
    <property type="entry name" value="PROBABLE 2-DEHYDROPANTOATE 2-REDUCTASE"/>
    <property type="match status" value="1"/>
</dbReference>
<dbReference type="InterPro" id="IPR003710">
    <property type="entry name" value="ApbA"/>
</dbReference>
<keyword evidence="2 4" id="KW-0521">NADP</keyword>
<evidence type="ECO:0000259" key="6">
    <source>
        <dbReference type="Pfam" id="PF08546"/>
    </source>
</evidence>
<evidence type="ECO:0000256" key="2">
    <source>
        <dbReference type="ARBA" id="ARBA00022857"/>
    </source>
</evidence>
<protein>
    <recommendedName>
        <fullName evidence="4">2-dehydropantoate 2-reductase</fullName>
        <ecNumber evidence="4">1.1.1.169</ecNumber>
    </recommendedName>
    <alternativeName>
        <fullName evidence="4">Ketopantoate reductase</fullName>
    </alternativeName>
</protein>
<dbReference type="InterPro" id="IPR013328">
    <property type="entry name" value="6PGD_dom2"/>
</dbReference>
<sequence>MKYMIAGAGGTGGTIGFFLSKAGRDCTVIARGEHLQVMRKKGLTLRRLWDGSEETVKVSAMSMDEYLATLRNPAAAGQGAPDVIFVCVKGYSLEGMIPFIRECAGPDTVVIPVLNIFGTGAAMQEELPGCYVTDGCIYVSADREAPGRIVQHGPILRILFGARKGQEERKILDDIAEDLNECGITGINSRNIERDALGKFSYVSPAGAAGLYYHGVARDFMHEGEKRDLFVEMIREIEKLAEAMGFPFQQDYVKLNLQIMDGLSEDANTSMQRDVDAGRPSEVDGLVYQVVRTGKKYGVSLPAYEKVAKELMRRGLK</sequence>
<keyword evidence="3 4" id="KW-0560">Oxidoreductase</keyword>
<evidence type="ECO:0000259" key="5">
    <source>
        <dbReference type="Pfam" id="PF02558"/>
    </source>
</evidence>
<dbReference type="InterPro" id="IPR013752">
    <property type="entry name" value="KPA_reductase"/>
</dbReference>
<accession>A0A6A8M973</accession>
<dbReference type="InterPro" id="IPR051402">
    <property type="entry name" value="KPR-Related"/>
</dbReference>
<dbReference type="Gene3D" id="1.10.1040.10">
    <property type="entry name" value="N-(1-d-carboxylethyl)-l-norvaline Dehydrogenase, domain 2"/>
    <property type="match status" value="1"/>
</dbReference>
<proteinExistence type="inferred from homology"/>
<dbReference type="Gene3D" id="3.40.50.720">
    <property type="entry name" value="NAD(P)-binding Rossmann-like Domain"/>
    <property type="match status" value="1"/>
</dbReference>
<dbReference type="EC" id="1.1.1.169" evidence="4"/>
<dbReference type="SUPFAM" id="SSF48179">
    <property type="entry name" value="6-phosphogluconate dehydrogenase C-terminal domain-like"/>
    <property type="match status" value="1"/>
</dbReference>
<organism evidence="7">
    <name type="scientific">Baileyella intestinalis</name>
    <dbReference type="NCBI Taxonomy" id="2606709"/>
    <lineage>
        <taxon>Bacteria</taxon>
        <taxon>Bacillati</taxon>
        <taxon>Bacillota</taxon>
        <taxon>Clostridia</taxon>
        <taxon>Peptostreptococcales</taxon>
        <taxon>Anaerovoracaceae</taxon>
        <taxon>Baileyella</taxon>
    </lineage>
</organism>
<dbReference type="GO" id="GO:0008677">
    <property type="term" value="F:2-dehydropantoate 2-reductase activity"/>
    <property type="evidence" value="ECO:0007669"/>
    <property type="project" value="UniProtKB-EC"/>
</dbReference>